<evidence type="ECO:0000256" key="1">
    <source>
        <dbReference type="ARBA" id="ARBA00004496"/>
    </source>
</evidence>
<organism evidence="11 12">
    <name type="scientific">Virgibacillus massiliensis</name>
    <dbReference type="NCBI Taxonomy" id="1462526"/>
    <lineage>
        <taxon>Bacteria</taxon>
        <taxon>Bacillati</taxon>
        <taxon>Bacillota</taxon>
        <taxon>Bacilli</taxon>
        <taxon>Bacillales</taxon>
        <taxon>Bacillaceae</taxon>
        <taxon>Virgibacillus</taxon>
    </lineage>
</organism>
<keyword evidence="2" id="KW-0963">Cytoplasm</keyword>
<evidence type="ECO:0000256" key="2">
    <source>
        <dbReference type="ARBA" id="ARBA00022490"/>
    </source>
</evidence>
<dbReference type="Pfam" id="PF12833">
    <property type="entry name" value="HTH_18"/>
    <property type="match status" value="1"/>
</dbReference>
<dbReference type="SMART" id="SM00342">
    <property type="entry name" value="HTH_ARAC"/>
    <property type="match status" value="1"/>
</dbReference>
<dbReference type="CDD" id="cd17536">
    <property type="entry name" value="REC_YesN-like"/>
    <property type="match status" value="1"/>
</dbReference>
<keyword evidence="3 8" id="KW-0597">Phosphoprotein</keyword>
<dbReference type="GO" id="GO:0003700">
    <property type="term" value="F:DNA-binding transcription factor activity"/>
    <property type="evidence" value="ECO:0007669"/>
    <property type="project" value="InterPro"/>
</dbReference>
<dbReference type="InterPro" id="IPR018060">
    <property type="entry name" value="HTH_AraC"/>
</dbReference>
<dbReference type="GO" id="GO:0043565">
    <property type="term" value="F:sequence-specific DNA binding"/>
    <property type="evidence" value="ECO:0007669"/>
    <property type="project" value="InterPro"/>
</dbReference>
<comment type="subcellular location">
    <subcellularLocation>
        <location evidence="1">Cytoplasm</location>
    </subcellularLocation>
</comment>
<keyword evidence="4" id="KW-0902">Two-component regulatory system</keyword>
<protein>
    <submittedName>
        <fullName evidence="11">Putative response regulatory protein</fullName>
    </submittedName>
</protein>
<feature type="domain" description="HTH araC/xylS-type" evidence="9">
    <location>
        <begin position="396"/>
        <end position="494"/>
    </location>
</feature>
<reference evidence="11 12" key="1">
    <citation type="submission" date="2014-03" db="EMBL/GenBank/DDBJ databases">
        <authorList>
            <person name="Urmite Genomes U."/>
        </authorList>
    </citation>
    <scope>NUCLEOTIDE SEQUENCE [LARGE SCALE GENOMIC DNA]</scope>
    <source>
        <strain evidence="11 12">Vm-5</strain>
    </source>
</reference>
<evidence type="ECO:0000256" key="4">
    <source>
        <dbReference type="ARBA" id="ARBA00023012"/>
    </source>
</evidence>
<dbReference type="eggNOG" id="COG4753">
    <property type="taxonomic scope" value="Bacteria"/>
</dbReference>
<dbReference type="eggNOG" id="COG2207">
    <property type="taxonomic scope" value="Bacteria"/>
</dbReference>
<dbReference type="Gene3D" id="1.10.10.60">
    <property type="entry name" value="Homeodomain-like"/>
    <property type="match status" value="2"/>
</dbReference>
<gene>
    <name evidence="11" type="ORF">BN990_01301</name>
</gene>
<dbReference type="InterPro" id="IPR051552">
    <property type="entry name" value="HptR"/>
</dbReference>
<dbReference type="PROSITE" id="PS01124">
    <property type="entry name" value="HTH_ARAC_FAMILY_2"/>
    <property type="match status" value="1"/>
</dbReference>
<feature type="domain" description="Response regulatory" evidence="10">
    <location>
        <begin position="2"/>
        <end position="119"/>
    </location>
</feature>
<dbReference type="STRING" id="1462526.BN990_01301"/>
<dbReference type="GO" id="GO:0000160">
    <property type="term" value="P:phosphorelay signal transduction system"/>
    <property type="evidence" value="ECO:0007669"/>
    <property type="project" value="UniProtKB-KW"/>
</dbReference>
<comment type="caution">
    <text evidence="11">The sequence shown here is derived from an EMBL/GenBank/DDBJ whole genome shotgun (WGS) entry which is preliminary data.</text>
</comment>
<evidence type="ECO:0000313" key="11">
    <source>
        <dbReference type="EMBL" id="CDQ39020.1"/>
    </source>
</evidence>
<dbReference type="GO" id="GO:0005737">
    <property type="term" value="C:cytoplasm"/>
    <property type="evidence" value="ECO:0007669"/>
    <property type="project" value="UniProtKB-SubCell"/>
</dbReference>
<dbReference type="InterPro" id="IPR001789">
    <property type="entry name" value="Sig_transdc_resp-reg_receiver"/>
</dbReference>
<evidence type="ECO:0000313" key="12">
    <source>
        <dbReference type="Proteomes" id="UP000028875"/>
    </source>
</evidence>
<dbReference type="Proteomes" id="UP000028875">
    <property type="component" value="Unassembled WGS sequence"/>
</dbReference>
<dbReference type="InterPro" id="IPR020449">
    <property type="entry name" value="Tscrpt_reg_AraC-type_HTH"/>
</dbReference>
<dbReference type="PANTHER" id="PTHR42713:SF3">
    <property type="entry name" value="TRANSCRIPTIONAL REGULATORY PROTEIN HPTR"/>
    <property type="match status" value="1"/>
</dbReference>
<dbReference type="EMBL" id="CCDP010000001">
    <property type="protein sequence ID" value="CDQ39020.1"/>
    <property type="molecule type" value="Genomic_DNA"/>
</dbReference>
<keyword evidence="5" id="KW-0805">Transcription regulation</keyword>
<dbReference type="PRINTS" id="PR00032">
    <property type="entry name" value="HTHARAC"/>
</dbReference>
<dbReference type="PANTHER" id="PTHR42713">
    <property type="entry name" value="HISTIDINE KINASE-RELATED"/>
    <property type="match status" value="1"/>
</dbReference>
<dbReference type="AlphaFoldDB" id="A0A024QA06"/>
<evidence type="ECO:0000256" key="7">
    <source>
        <dbReference type="ARBA" id="ARBA00023163"/>
    </source>
</evidence>
<evidence type="ECO:0000256" key="3">
    <source>
        <dbReference type="ARBA" id="ARBA00022553"/>
    </source>
</evidence>
<proteinExistence type="predicted"/>
<evidence type="ECO:0000256" key="6">
    <source>
        <dbReference type="ARBA" id="ARBA00023125"/>
    </source>
</evidence>
<accession>A0A024QA06</accession>
<dbReference type="PROSITE" id="PS50110">
    <property type="entry name" value="RESPONSE_REGULATORY"/>
    <property type="match status" value="1"/>
</dbReference>
<dbReference type="SMART" id="SM00448">
    <property type="entry name" value="REC"/>
    <property type="match status" value="1"/>
</dbReference>
<dbReference type="OrthoDB" id="342399at2"/>
<evidence type="ECO:0000259" key="10">
    <source>
        <dbReference type="PROSITE" id="PS50110"/>
    </source>
</evidence>
<dbReference type="SUPFAM" id="SSF46689">
    <property type="entry name" value="Homeodomain-like"/>
    <property type="match status" value="1"/>
</dbReference>
<evidence type="ECO:0000256" key="8">
    <source>
        <dbReference type="PROSITE-ProRule" id="PRU00169"/>
    </source>
</evidence>
<reference evidence="12" key="2">
    <citation type="submission" date="2014-05" db="EMBL/GenBank/DDBJ databases">
        <title>Draft genome sequence of Virgibacillus massiliensis Vm-5.</title>
        <authorList>
            <person name="Khelaifia S."/>
            <person name="Croce O."/>
            <person name="Lagier J.C."/>
            <person name="Raoult D."/>
        </authorList>
    </citation>
    <scope>NUCLEOTIDE SEQUENCE [LARGE SCALE GENOMIC DNA]</scope>
    <source>
        <strain evidence="12">Vm-5</strain>
    </source>
</reference>
<keyword evidence="6" id="KW-0238">DNA-binding</keyword>
<dbReference type="Gene3D" id="3.40.50.2300">
    <property type="match status" value="1"/>
</dbReference>
<keyword evidence="7" id="KW-0804">Transcription</keyword>
<sequence length="495" mass="58392">MKVLIADDEIIIREGIANVIPWEENGFLLLDPAASAEEVIERIETEKPDILITDIQMKEMNGLELVSYIGKKNYCIESILLTGYDDFAYIQEALRQDVCDYLLKTSSPDEIITAVNRAKKRLEKDKKYHRWSNAAYSEEKNTIVQTLFHQRDSKDQAKLAEALPELATPPYQLILIGTTLDTQTLHSYEKIWNGYLYGTWLHDDRFTLILTKRNTYLEDGYLLQMAIKKIRQMVQQPIFMSNVISTLNELPYKYEQLSQLHLYKYIFTDAVTISEQMVKERTGIAYHERKEEFLQQLITFLHNGEYDNLITWVHAFHTWLFSHSQATPDSIQFYVQNLYMETIRYMNRIQDHERRYESIPSASSWFQRPTEILQARFSQLQQDFQKQAQKNSNYVEQSIYYIEEHLGQSLSLQEVAGYISIHPNYLSELIRKKTGKSYVELVTILRVQKAVDFLLYTSLTVKEIAKNIGYNDRKYFTKIFKKHYGVTPTQYRRRN</sequence>
<dbReference type="SUPFAM" id="SSF52172">
    <property type="entry name" value="CheY-like"/>
    <property type="match status" value="1"/>
</dbReference>
<dbReference type="RefSeq" id="WP_021289089.1">
    <property type="nucleotide sequence ID" value="NZ_BNER01000003.1"/>
</dbReference>
<dbReference type="InterPro" id="IPR009057">
    <property type="entry name" value="Homeodomain-like_sf"/>
</dbReference>
<dbReference type="InterPro" id="IPR011006">
    <property type="entry name" value="CheY-like_superfamily"/>
</dbReference>
<keyword evidence="12" id="KW-1185">Reference proteome</keyword>
<feature type="modified residue" description="4-aspartylphosphate" evidence="8">
    <location>
        <position position="54"/>
    </location>
</feature>
<name>A0A024QA06_9BACI</name>
<dbReference type="Pfam" id="PF00072">
    <property type="entry name" value="Response_reg"/>
    <property type="match status" value="1"/>
</dbReference>
<evidence type="ECO:0000256" key="5">
    <source>
        <dbReference type="ARBA" id="ARBA00023015"/>
    </source>
</evidence>
<evidence type="ECO:0000259" key="9">
    <source>
        <dbReference type="PROSITE" id="PS01124"/>
    </source>
</evidence>